<accession>A0A0D2B9K5</accession>
<dbReference type="STRING" id="253628.A0A0D2B9K5"/>
<evidence type="ECO:0000256" key="3">
    <source>
        <dbReference type="ARBA" id="ARBA00022679"/>
    </source>
</evidence>
<dbReference type="GeneID" id="27309796"/>
<keyword evidence="3" id="KW-0808">Transferase</keyword>
<organism evidence="6 7">
    <name type="scientific">Verruconis gallopava</name>
    <dbReference type="NCBI Taxonomy" id="253628"/>
    <lineage>
        <taxon>Eukaryota</taxon>
        <taxon>Fungi</taxon>
        <taxon>Dikarya</taxon>
        <taxon>Ascomycota</taxon>
        <taxon>Pezizomycotina</taxon>
        <taxon>Dothideomycetes</taxon>
        <taxon>Pleosporomycetidae</taxon>
        <taxon>Venturiales</taxon>
        <taxon>Sympoventuriaceae</taxon>
        <taxon>Verruconis</taxon>
    </lineage>
</organism>
<keyword evidence="2" id="KW-0328">Glycosyltransferase</keyword>
<evidence type="ECO:0000256" key="4">
    <source>
        <dbReference type="SAM" id="MobiDB-lite"/>
    </source>
</evidence>
<dbReference type="GO" id="GO:0006487">
    <property type="term" value="P:protein N-linked glycosylation"/>
    <property type="evidence" value="ECO:0007669"/>
    <property type="project" value="TreeGrafter"/>
</dbReference>
<feature type="compositionally biased region" description="Low complexity" evidence="4">
    <location>
        <begin position="1"/>
        <end position="10"/>
    </location>
</feature>
<dbReference type="Proteomes" id="UP000053259">
    <property type="component" value="Unassembled WGS sequence"/>
</dbReference>
<dbReference type="EMBL" id="KN847532">
    <property type="protein sequence ID" value="KIW07914.1"/>
    <property type="molecule type" value="Genomic_DNA"/>
</dbReference>
<evidence type="ECO:0008006" key="8">
    <source>
        <dbReference type="Google" id="ProtNLM"/>
    </source>
</evidence>
<reference evidence="6 7" key="1">
    <citation type="submission" date="2015-01" db="EMBL/GenBank/DDBJ databases">
        <title>The Genome Sequence of Ochroconis gallopava CBS43764.</title>
        <authorList>
            <consortium name="The Broad Institute Genomics Platform"/>
            <person name="Cuomo C."/>
            <person name="de Hoog S."/>
            <person name="Gorbushina A."/>
            <person name="Stielow B."/>
            <person name="Teixiera M."/>
            <person name="Abouelleil A."/>
            <person name="Chapman S.B."/>
            <person name="Priest M."/>
            <person name="Young S.K."/>
            <person name="Wortman J."/>
            <person name="Nusbaum C."/>
            <person name="Birren B."/>
        </authorList>
    </citation>
    <scope>NUCLEOTIDE SEQUENCE [LARGE SCALE GENOMIC DNA]</scope>
    <source>
        <strain evidence="6 7">CBS 43764</strain>
    </source>
</reference>
<dbReference type="Gene3D" id="3.90.550.10">
    <property type="entry name" value="Spore Coat Polysaccharide Biosynthesis Protein SpsA, Chain A"/>
    <property type="match status" value="1"/>
</dbReference>
<dbReference type="FunCoup" id="A0A0D2B9K5">
    <property type="interactions" value="122"/>
</dbReference>
<evidence type="ECO:0000256" key="1">
    <source>
        <dbReference type="ARBA" id="ARBA00005664"/>
    </source>
</evidence>
<dbReference type="InParanoid" id="A0A0D2B9K5"/>
<proteinExistence type="inferred from homology"/>
<evidence type="ECO:0000313" key="6">
    <source>
        <dbReference type="EMBL" id="KIW07914.1"/>
    </source>
</evidence>
<evidence type="ECO:0000256" key="2">
    <source>
        <dbReference type="ARBA" id="ARBA00022676"/>
    </source>
</evidence>
<dbReference type="PANTHER" id="PTHR31306">
    <property type="entry name" value="ALPHA-1,6-MANNOSYLTRANSFERASE MNN11-RELATED"/>
    <property type="match status" value="1"/>
</dbReference>
<feature type="transmembrane region" description="Helical" evidence="5">
    <location>
        <begin position="121"/>
        <end position="140"/>
    </location>
</feature>
<dbReference type="GO" id="GO:0016757">
    <property type="term" value="F:glycosyltransferase activity"/>
    <property type="evidence" value="ECO:0007669"/>
    <property type="project" value="UniProtKB-KW"/>
</dbReference>
<name>A0A0D2B9K5_9PEZI</name>
<dbReference type="AlphaFoldDB" id="A0A0D2B9K5"/>
<sequence length="474" mass="55631">MSLSRSPSPQSGGGWSSPGLTTPYDSASRRASPVPRYGNGGANNVTWATAQARSAQVRAFAPRSDQGFARHFRRLSTKLPYFNSNDYSEKEKLGRGRPPVTDAYGLMAMVGRLFWRFRQRAVIALLFLILLFFLNMPSWIEFWDKSVRGGGEKFVIILAANIGGGVMEWKGPREWAIERDSIKNKRNYAKRWGYEFEIVDMTTKKRYAHEWRESWEKVDVMRATMRKYPRAEWFWWLDLNTFIMEPSYSLQRHIFNDIMGNVYRDINVYNPLNISHPPTDPYLDEESLSAVGDGKAESVHLLLPQDCSGFNLGSFFLRRSQWTDRLLDLWWDPVHYEQKHMEWEHKEQDALEYLYTNQPWIRSHVGFLPQRKINSFPPGACGEKGENPKIHYSSKDRDFLVNMAGCEWGRDCWAEMYKYRNLSYRLNEGYWESMVDWVRDKIKEWKNPPKKETEKDATTTEHEKDDDREDGKES</sequence>
<keyword evidence="5" id="KW-0472">Membrane</keyword>
<feature type="region of interest" description="Disordered" evidence="4">
    <location>
        <begin position="445"/>
        <end position="474"/>
    </location>
</feature>
<dbReference type="InterPro" id="IPR029044">
    <property type="entry name" value="Nucleotide-diphossugar_trans"/>
</dbReference>
<dbReference type="HOGENOM" id="CLU_021434_0_0_1"/>
<dbReference type="OrthoDB" id="407658at2759"/>
<feature type="region of interest" description="Disordered" evidence="4">
    <location>
        <begin position="1"/>
        <end position="38"/>
    </location>
</feature>
<keyword evidence="5" id="KW-0812">Transmembrane</keyword>
<dbReference type="RefSeq" id="XP_016217783.1">
    <property type="nucleotide sequence ID" value="XM_016354771.1"/>
</dbReference>
<comment type="similarity">
    <text evidence="1">Belongs to the glycosyltransferase 34 family.</text>
</comment>
<dbReference type="VEuPathDB" id="FungiDB:PV09_01823"/>
<gene>
    <name evidence="6" type="ORF">PV09_01823</name>
</gene>
<dbReference type="Pfam" id="PF05637">
    <property type="entry name" value="Glyco_transf_34"/>
    <property type="match status" value="1"/>
</dbReference>
<dbReference type="InterPro" id="IPR008630">
    <property type="entry name" value="Glyco_trans_34"/>
</dbReference>
<dbReference type="PANTHER" id="PTHR31306:SF5">
    <property type="entry name" value="ALPHA-1,6-MANNOSYLTRANSFERASE MNN10-RELATED"/>
    <property type="match status" value="1"/>
</dbReference>
<keyword evidence="7" id="KW-1185">Reference proteome</keyword>
<keyword evidence="5" id="KW-1133">Transmembrane helix</keyword>
<dbReference type="FunFam" id="3.90.550.10:FF:000117">
    <property type="entry name" value="Glycosyltransferase family 34 protein"/>
    <property type="match status" value="1"/>
</dbReference>
<evidence type="ECO:0000313" key="7">
    <source>
        <dbReference type="Proteomes" id="UP000053259"/>
    </source>
</evidence>
<protein>
    <recommendedName>
        <fullName evidence="8">Alpha-1,6-mannosyltransferase MNN10</fullName>
    </recommendedName>
</protein>
<evidence type="ECO:0000256" key="5">
    <source>
        <dbReference type="SAM" id="Phobius"/>
    </source>
</evidence>
<dbReference type="GO" id="GO:0000139">
    <property type="term" value="C:Golgi membrane"/>
    <property type="evidence" value="ECO:0007669"/>
    <property type="project" value="TreeGrafter"/>
</dbReference>